<dbReference type="EMBL" id="SUPL01000003">
    <property type="protein sequence ID" value="TJY36426.1"/>
    <property type="molecule type" value="Genomic_DNA"/>
</dbReference>
<organism evidence="1 2">
    <name type="scientific">Pontimicrobium aquaticum</name>
    <dbReference type="NCBI Taxonomy" id="2565367"/>
    <lineage>
        <taxon>Bacteria</taxon>
        <taxon>Pseudomonadati</taxon>
        <taxon>Bacteroidota</taxon>
        <taxon>Flavobacteriia</taxon>
        <taxon>Flavobacteriales</taxon>
        <taxon>Flavobacteriaceae</taxon>
        <taxon>Pontimicrobium</taxon>
    </lineage>
</organism>
<proteinExistence type="predicted"/>
<evidence type="ECO:0000313" key="1">
    <source>
        <dbReference type="EMBL" id="TJY36426.1"/>
    </source>
</evidence>
<sequence length="403" mass="46271">MAKTLFVTFFIGLSLNICHAQKQNYLENPMYASLSKPSILSTHPFGILVSRIQGNFKFKPYQKFCFSINLESGNVWGTPIKTYIPNSLEVRNEVRKHEWHQAQYYFDEETLDATSYELQVDGVIKGLRIKSSINLGNHQELNIGFRMFTLTNGKLPFSFFTSDDFIESFHKNIAGGKDPFDRGTFGHNKAKIKYIDRHGNSLNLENNDIVFGGVESSYYLYPKKLSTDTFSANFGTHLGINLSKYNTSLDLGISLNTLKIIKVNNLSYFQIGLGIGALRKNLVDLKKHNLELGTNNYLGHLETAFTYNFISKKNTKHTFGFDYYLQTSLNKRDEINYAIPIRHPNAHNSWGHGVTNLYKNNNYWSFFYSFTRKVITTVYLQQDFEVNNNPDIQTGVNITFFIS</sequence>
<reference evidence="1 2" key="1">
    <citation type="submission" date="2019-04" db="EMBL/GenBank/DDBJ databases">
        <title>Lacinutrix sp. nov., isolated from marine water.</title>
        <authorList>
            <person name="Kim W."/>
        </authorList>
    </citation>
    <scope>NUCLEOTIDE SEQUENCE [LARGE SCALE GENOMIC DNA]</scope>
    <source>
        <strain evidence="1 2">CAU 1491</strain>
    </source>
</reference>
<evidence type="ECO:0000313" key="2">
    <source>
        <dbReference type="Proteomes" id="UP000307657"/>
    </source>
</evidence>
<dbReference type="Proteomes" id="UP000307657">
    <property type="component" value="Unassembled WGS sequence"/>
</dbReference>
<name>A0A4U0EWU5_9FLAO</name>
<comment type="caution">
    <text evidence="1">The sequence shown here is derived from an EMBL/GenBank/DDBJ whole genome shotgun (WGS) entry which is preliminary data.</text>
</comment>
<keyword evidence="2" id="KW-1185">Reference proteome</keyword>
<dbReference type="OrthoDB" id="1113890at2"/>
<dbReference type="AlphaFoldDB" id="A0A4U0EWU5"/>
<accession>A0A4U0EWU5</accession>
<gene>
    <name evidence="1" type="ORF">E5167_07120</name>
</gene>
<dbReference type="RefSeq" id="WP_136842541.1">
    <property type="nucleotide sequence ID" value="NZ_SUPL01000003.1"/>
</dbReference>
<protein>
    <submittedName>
        <fullName evidence="1">Uncharacterized protein</fullName>
    </submittedName>
</protein>